<gene>
    <name evidence="2" type="ORF">DFR24_0613</name>
</gene>
<keyword evidence="1" id="KW-0812">Transmembrane</keyword>
<dbReference type="RefSeq" id="WP_133879852.1">
    <property type="nucleotide sequence ID" value="NZ_MWIN01000014.1"/>
</dbReference>
<evidence type="ECO:0000313" key="2">
    <source>
        <dbReference type="EMBL" id="TDU31249.1"/>
    </source>
</evidence>
<proteinExistence type="predicted"/>
<sequence>METPAHVGFLRHHRYRYLKIGLILCALSLLLYAIHDPIDGPNGGTWLGYGLGSIGAGLILVLSWLGIRKRRYRGGLGQVKGWLSAHVYLGLALVIVGTLHTGFQFGWNVHTLAYVLMLVVITSGVYGIWAYAALPERITALRRGQTRDAMLAEMAELNRQSIAVAQALSSDIHRAIARSIGRVRIGGGVIAQLFGPAEPARQDFDDLNRTLNVRADTLLAGQRAESEAESTVMFIAGQIVKRSGRDEDEAAHIRQLLDILGRRKELVSRINQDIQLHARMQIWLYLHVPLTLALLAALLTHVISVFLYW</sequence>
<dbReference type="EMBL" id="SOBT01000008">
    <property type="protein sequence ID" value="TDU31249.1"/>
    <property type="molecule type" value="Genomic_DNA"/>
</dbReference>
<dbReference type="Proteomes" id="UP000295341">
    <property type="component" value="Unassembled WGS sequence"/>
</dbReference>
<evidence type="ECO:0000313" key="3">
    <source>
        <dbReference type="Proteomes" id="UP000295341"/>
    </source>
</evidence>
<keyword evidence="1" id="KW-0472">Membrane</keyword>
<name>A0A4S3K3S4_9GAMM</name>
<feature type="transmembrane region" description="Helical" evidence="1">
    <location>
        <begin position="113"/>
        <end position="134"/>
    </location>
</feature>
<dbReference type="AlphaFoldDB" id="A0A4S3K3S4"/>
<dbReference type="OrthoDB" id="8533047at2"/>
<keyword evidence="3" id="KW-1185">Reference proteome</keyword>
<feature type="transmembrane region" description="Helical" evidence="1">
    <location>
        <begin position="46"/>
        <end position="67"/>
    </location>
</feature>
<comment type="caution">
    <text evidence="2">The sequence shown here is derived from an EMBL/GenBank/DDBJ whole genome shotgun (WGS) entry which is preliminary data.</text>
</comment>
<feature type="transmembrane region" description="Helical" evidence="1">
    <location>
        <begin position="87"/>
        <end position="107"/>
    </location>
</feature>
<evidence type="ECO:0008006" key="4">
    <source>
        <dbReference type="Google" id="ProtNLM"/>
    </source>
</evidence>
<organism evidence="2 3">
    <name type="scientific">Panacagrimonas perspica</name>
    <dbReference type="NCBI Taxonomy" id="381431"/>
    <lineage>
        <taxon>Bacteria</taxon>
        <taxon>Pseudomonadati</taxon>
        <taxon>Pseudomonadota</taxon>
        <taxon>Gammaproteobacteria</taxon>
        <taxon>Nevskiales</taxon>
        <taxon>Nevskiaceae</taxon>
        <taxon>Panacagrimonas</taxon>
    </lineage>
</organism>
<evidence type="ECO:0000256" key="1">
    <source>
        <dbReference type="SAM" id="Phobius"/>
    </source>
</evidence>
<feature type="transmembrane region" description="Helical" evidence="1">
    <location>
        <begin position="282"/>
        <end position="308"/>
    </location>
</feature>
<reference evidence="2 3" key="1">
    <citation type="submission" date="2019-03" db="EMBL/GenBank/DDBJ databases">
        <title>Genomic Encyclopedia of Type Strains, Phase IV (KMG-IV): sequencing the most valuable type-strain genomes for metagenomic binning, comparative biology and taxonomic classification.</title>
        <authorList>
            <person name="Goeker M."/>
        </authorList>
    </citation>
    <scope>NUCLEOTIDE SEQUENCE [LARGE SCALE GENOMIC DNA]</scope>
    <source>
        <strain evidence="2 3">DSM 26377</strain>
    </source>
</reference>
<keyword evidence="1" id="KW-1133">Transmembrane helix</keyword>
<feature type="transmembrane region" description="Helical" evidence="1">
    <location>
        <begin position="17"/>
        <end position="34"/>
    </location>
</feature>
<accession>A0A4S3K3S4</accession>
<protein>
    <recommendedName>
        <fullName evidence="4">Ferric reductase like protein</fullName>
    </recommendedName>
</protein>